<feature type="compositionally biased region" description="Low complexity" evidence="1">
    <location>
        <begin position="71"/>
        <end position="86"/>
    </location>
</feature>
<reference evidence="2" key="2">
    <citation type="submission" date="2021-01" db="UniProtKB">
        <authorList>
            <consortium name="EnsemblMetazoa"/>
        </authorList>
    </citation>
    <scope>IDENTIFICATION</scope>
</reference>
<sequence>MCRWGCPTVDTTYMCKWCGTRYCRACLRGEFTGVMPEPARCRKCNQKKCQGERVEYVASKLPPSTDKKGRGMSSKSARSSKSAKSSKSSKSKKGSAKRKSGKKKKK</sequence>
<dbReference type="RefSeq" id="XP_003726654.2">
    <property type="nucleotide sequence ID" value="XM_003726606.3"/>
</dbReference>
<dbReference type="AlphaFoldDB" id="A0A7M7LLD0"/>
<dbReference type="KEGG" id="spu:100893749"/>
<dbReference type="EnsemblMetazoa" id="XM_003726606">
    <property type="protein sequence ID" value="XP_003726654"/>
    <property type="gene ID" value="LOC100893749"/>
</dbReference>
<dbReference type="OrthoDB" id="5970946at2759"/>
<proteinExistence type="predicted"/>
<organism evidence="2 3">
    <name type="scientific">Strongylocentrotus purpuratus</name>
    <name type="common">Purple sea urchin</name>
    <dbReference type="NCBI Taxonomy" id="7668"/>
    <lineage>
        <taxon>Eukaryota</taxon>
        <taxon>Metazoa</taxon>
        <taxon>Echinodermata</taxon>
        <taxon>Eleutherozoa</taxon>
        <taxon>Echinozoa</taxon>
        <taxon>Echinoidea</taxon>
        <taxon>Euechinoidea</taxon>
        <taxon>Echinacea</taxon>
        <taxon>Camarodonta</taxon>
        <taxon>Echinidea</taxon>
        <taxon>Strongylocentrotidae</taxon>
        <taxon>Strongylocentrotus</taxon>
    </lineage>
</organism>
<evidence type="ECO:0000313" key="3">
    <source>
        <dbReference type="Proteomes" id="UP000007110"/>
    </source>
</evidence>
<feature type="region of interest" description="Disordered" evidence="1">
    <location>
        <begin position="60"/>
        <end position="106"/>
    </location>
</feature>
<protein>
    <submittedName>
        <fullName evidence="2">Uncharacterized protein</fullName>
    </submittedName>
</protein>
<dbReference type="OMA" id="CNQKKCQ"/>
<keyword evidence="3" id="KW-1185">Reference proteome</keyword>
<evidence type="ECO:0000313" key="2">
    <source>
        <dbReference type="EnsemblMetazoa" id="XP_003726654"/>
    </source>
</evidence>
<dbReference type="Proteomes" id="UP000007110">
    <property type="component" value="Unassembled WGS sequence"/>
</dbReference>
<feature type="compositionally biased region" description="Basic residues" evidence="1">
    <location>
        <begin position="87"/>
        <end position="106"/>
    </location>
</feature>
<reference evidence="3" key="1">
    <citation type="submission" date="2015-02" db="EMBL/GenBank/DDBJ databases">
        <title>Genome sequencing for Strongylocentrotus purpuratus.</title>
        <authorList>
            <person name="Murali S."/>
            <person name="Liu Y."/>
            <person name="Vee V."/>
            <person name="English A."/>
            <person name="Wang M."/>
            <person name="Skinner E."/>
            <person name="Han Y."/>
            <person name="Muzny D.M."/>
            <person name="Worley K.C."/>
            <person name="Gibbs R.A."/>
        </authorList>
    </citation>
    <scope>NUCLEOTIDE SEQUENCE</scope>
</reference>
<accession>A0A7M7LLD0</accession>
<evidence type="ECO:0000256" key="1">
    <source>
        <dbReference type="SAM" id="MobiDB-lite"/>
    </source>
</evidence>
<dbReference type="InParanoid" id="A0A7M7LLD0"/>
<dbReference type="GeneID" id="100893749"/>
<name>A0A7M7LLD0_STRPU</name>